<dbReference type="AlphaFoldDB" id="A0A834NHU1"/>
<comment type="caution">
    <text evidence="1">The sequence shown here is derived from an EMBL/GenBank/DDBJ whole genome shotgun (WGS) entry which is preliminary data.</text>
</comment>
<keyword evidence="2" id="KW-1185">Reference proteome</keyword>
<organism evidence="1 2">
    <name type="scientific">Vespula vulgaris</name>
    <name type="common">Yellow jacket</name>
    <name type="synonym">Wasp</name>
    <dbReference type="NCBI Taxonomy" id="7454"/>
    <lineage>
        <taxon>Eukaryota</taxon>
        <taxon>Metazoa</taxon>
        <taxon>Ecdysozoa</taxon>
        <taxon>Arthropoda</taxon>
        <taxon>Hexapoda</taxon>
        <taxon>Insecta</taxon>
        <taxon>Pterygota</taxon>
        <taxon>Neoptera</taxon>
        <taxon>Endopterygota</taxon>
        <taxon>Hymenoptera</taxon>
        <taxon>Apocrita</taxon>
        <taxon>Aculeata</taxon>
        <taxon>Vespoidea</taxon>
        <taxon>Vespidae</taxon>
        <taxon>Vespinae</taxon>
        <taxon>Vespula</taxon>
    </lineage>
</organism>
<proteinExistence type="predicted"/>
<dbReference type="Proteomes" id="UP000614350">
    <property type="component" value="Unassembled WGS sequence"/>
</dbReference>
<sequence>MAVESRWMPCQLKIELNICSCDYDGIILVSGSAPGFDEPEPFKTVLYSAAQIDSALGIIGAVLSINLPAKRLIYSPTGPLNMDYHDVRSFGEAATRGIVRFTVSDDTSISVSARFTVGAKFPLIPGTPRSLLSSTI</sequence>
<evidence type="ECO:0000313" key="2">
    <source>
        <dbReference type="Proteomes" id="UP000614350"/>
    </source>
</evidence>
<reference evidence="1" key="1">
    <citation type="journal article" date="2020" name="G3 (Bethesda)">
        <title>High-Quality Assemblies for Three Invasive Social Wasps from the &lt;i&gt;Vespula&lt;/i&gt; Genus.</title>
        <authorList>
            <person name="Harrop T.W.R."/>
            <person name="Guhlin J."/>
            <person name="McLaughlin G.M."/>
            <person name="Permina E."/>
            <person name="Stockwell P."/>
            <person name="Gilligan J."/>
            <person name="Le Lec M.F."/>
            <person name="Gruber M.A.M."/>
            <person name="Quinn O."/>
            <person name="Lovegrove M."/>
            <person name="Duncan E.J."/>
            <person name="Remnant E.J."/>
            <person name="Van Eeckhoven J."/>
            <person name="Graham B."/>
            <person name="Knapp R.A."/>
            <person name="Langford K.W."/>
            <person name="Kronenberg Z."/>
            <person name="Press M.O."/>
            <person name="Eacker S.M."/>
            <person name="Wilson-Rankin E.E."/>
            <person name="Purcell J."/>
            <person name="Lester P.J."/>
            <person name="Dearden P.K."/>
        </authorList>
    </citation>
    <scope>NUCLEOTIDE SEQUENCE</scope>
    <source>
        <strain evidence="1">Marl-1</strain>
    </source>
</reference>
<gene>
    <name evidence="1" type="ORF">HZH66_002510</name>
</gene>
<evidence type="ECO:0000313" key="1">
    <source>
        <dbReference type="EMBL" id="KAF7407973.1"/>
    </source>
</evidence>
<dbReference type="EMBL" id="JACSEA010000002">
    <property type="protein sequence ID" value="KAF7407973.1"/>
    <property type="molecule type" value="Genomic_DNA"/>
</dbReference>
<accession>A0A834NHU1</accession>
<name>A0A834NHU1_VESVU</name>
<protein>
    <submittedName>
        <fullName evidence="1">Uncharacterized protein</fullName>
    </submittedName>
</protein>